<reference evidence="1" key="1">
    <citation type="submission" date="2020-05" db="EMBL/GenBank/DDBJ databases">
        <authorList>
            <person name="Chiriac C."/>
            <person name="Salcher M."/>
            <person name="Ghai R."/>
            <person name="Kavagutti S V."/>
        </authorList>
    </citation>
    <scope>NUCLEOTIDE SEQUENCE</scope>
</reference>
<sequence length="252" mass="24709">MAPDRAGHRSPTRRGAAGLGLAALAILGPAVLAGCSGSEQGATVASAVPVAVAVVEPAAAPATAAPVTTAAPVETTPATPPPTVPIDAAAMLVQSLDAVAGGYHFRTSVTVAGVEVLVSEGDRVGNGTRLTIWTGGTSLSYLITPAGAWVVPDGGEWQALDTPPATTDPLAALRVPTAVSGTSYDGVAATIVASVPAAALGVPSDGTADVQITVNGPTLQQVRYSATIDGRTADVTTVFGPIVDPSPVVAPI</sequence>
<dbReference type="PROSITE" id="PS51257">
    <property type="entry name" value="PROKAR_LIPOPROTEIN"/>
    <property type="match status" value="1"/>
</dbReference>
<evidence type="ECO:0000313" key="1">
    <source>
        <dbReference type="EMBL" id="CAB4559920.1"/>
    </source>
</evidence>
<name>A0A6J6D7G5_9ZZZZ</name>
<organism evidence="1">
    <name type="scientific">freshwater metagenome</name>
    <dbReference type="NCBI Taxonomy" id="449393"/>
    <lineage>
        <taxon>unclassified sequences</taxon>
        <taxon>metagenomes</taxon>
        <taxon>ecological metagenomes</taxon>
    </lineage>
</organism>
<gene>
    <name evidence="1" type="ORF">UFOPK1493_01707</name>
</gene>
<protein>
    <submittedName>
        <fullName evidence="1">Unannotated protein</fullName>
    </submittedName>
</protein>
<dbReference type="AlphaFoldDB" id="A0A6J6D7G5"/>
<dbReference type="EMBL" id="CAEZSR010000055">
    <property type="protein sequence ID" value="CAB4559920.1"/>
    <property type="molecule type" value="Genomic_DNA"/>
</dbReference>
<proteinExistence type="predicted"/>
<accession>A0A6J6D7G5</accession>